<accession>A0ACA9LHM5</accession>
<protein>
    <submittedName>
        <fullName evidence="1">14556_t:CDS:1</fullName>
    </submittedName>
</protein>
<proteinExistence type="predicted"/>
<evidence type="ECO:0000313" key="2">
    <source>
        <dbReference type="Proteomes" id="UP000789366"/>
    </source>
</evidence>
<sequence>MVFIDFNEVCSIAKIGTDLTVKKERFTFMKIKNFQNVPLRGQSSITQRPGDHQMISDPAQYPRNQHENEEPCSTCDLNAQAKLSFTWEIPGMAKCEDHLKAVYTFATYIDVLQPSPSQQSHEFTWKTPTPIRTKDPC</sequence>
<evidence type="ECO:0000313" key="1">
    <source>
        <dbReference type="EMBL" id="CAG8531580.1"/>
    </source>
</evidence>
<name>A0ACA9LHM5_9GLOM</name>
<reference evidence="1" key="1">
    <citation type="submission" date="2021-06" db="EMBL/GenBank/DDBJ databases">
        <authorList>
            <person name="Kallberg Y."/>
            <person name="Tangrot J."/>
            <person name="Rosling A."/>
        </authorList>
    </citation>
    <scope>NUCLEOTIDE SEQUENCE</scope>
    <source>
        <strain evidence="1">28 12/20/2015</strain>
    </source>
</reference>
<dbReference type="EMBL" id="CAJVPW010003898">
    <property type="protein sequence ID" value="CAG8531580.1"/>
    <property type="molecule type" value="Genomic_DNA"/>
</dbReference>
<comment type="caution">
    <text evidence="1">The sequence shown here is derived from an EMBL/GenBank/DDBJ whole genome shotgun (WGS) entry which is preliminary data.</text>
</comment>
<dbReference type="Proteomes" id="UP000789366">
    <property type="component" value="Unassembled WGS sequence"/>
</dbReference>
<organism evidence="1 2">
    <name type="scientific">Cetraspora pellucida</name>
    <dbReference type="NCBI Taxonomy" id="1433469"/>
    <lineage>
        <taxon>Eukaryota</taxon>
        <taxon>Fungi</taxon>
        <taxon>Fungi incertae sedis</taxon>
        <taxon>Mucoromycota</taxon>
        <taxon>Glomeromycotina</taxon>
        <taxon>Glomeromycetes</taxon>
        <taxon>Diversisporales</taxon>
        <taxon>Gigasporaceae</taxon>
        <taxon>Cetraspora</taxon>
    </lineage>
</organism>
<keyword evidence="2" id="KW-1185">Reference proteome</keyword>
<gene>
    <name evidence="1" type="ORF">SPELUC_LOCUS4390</name>
</gene>